<keyword evidence="1" id="KW-0812">Transmembrane</keyword>
<organism evidence="2 3">
    <name type="scientific">[Clostridium] celerecrescens 18A</name>
    <dbReference type="NCBI Taxonomy" id="1286362"/>
    <lineage>
        <taxon>Bacteria</taxon>
        <taxon>Bacillati</taxon>
        <taxon>Bacillota</taxon>
        <taxon>Clostridia</taxon>
        <taxon>Lachnospirales</taxon>
        <taxon>Lachnospiraceae</taxon>
        <taxon>Lacrimispora</taxon>
    </lineage>
</organism>
<dbReference type="EMBL" id="PGET01000001">
    <property type="protein sequence ID" value="PJJ26924.1"/>
    <property type="molecule type" value="Genomic_DNA"/>
</dbReference>
<evidence type="ECO:0000256" key="1">
    <source>
        <dbReference type="SAM" id="Phobius"/>
    </source>
</evidence>
<evidence type="ECO:0000313" key="3">
    <source>
        <dbReference type="Proteomes" id="UP000231092"/>
    </source>
</evidence>
<keyword evidence="1" id="KW-0472">Membrane</keyword>
<sequence>MEDKNLYNKIMLIVLCLIMVLLCAGMYSWFHEGSAAPEIEVPREKVQVLQFEFREQVRLPESVILEEDGICSL</sequence>
<dbReference type="Proteomes" id="UP000231092">
    <property type="component" value="Unassembled WGS sequence"/>
</dbReference>
<proteinExistence type="predicted"/>
<comment type="caution">
    <text evidence="2">The sequence shown here is derived from an EMBL/GenBank/DDBJ whole genome shotgun (WGS) entry which is preliminary data.</text>
</comment>
<gene>
    <name evidence="2" type="ORF">H171_0372</name>
</gene>
<dbReference type="RefSeq" id="WP_100303621.1">
    <property type="nucleotide sequence ID" value="NZ_PGET01000001.1"/>
</dbReference>
<keyword evidence="1" id="KW-1133">Transmembrane helix</keyword>
<dbReference type="AlphaFoldDB" id="A0A2M8Z0E9"/>
<name>A0A2M8Z0E9_9FIRM</name>
<evidence type="ECO:0000313" key="2">
    <source>
        <dbReference type="EMBL" id="PJJ26924.1"/>
    </source>
</evidence>
<feature type="transmembrane region" description="Helical" evidence="1">
    <location>
        <begin position="12"/>
        <end position="30"/>
    </location>
</feature>
<reference evidence="2 3" key="1">
    <citation type="submission" date="2017-11" db="EMBL/GenBank/DDBJ databases">
        <title>Understudied soil microbes with underappreciated capabilities: Untangling the Clostridium saccharolyticum group.</title>
        <authorList>
            <person name="Leschine S."/>
        </authorList>
    </citation>
    <scope>NUCLEOTIDE SEQUENCE [LARGE SCALE GENOMIC DNA]</scope>
    <source>
        <strain evidence="2 3">18A</strain>
    </source>
</reference>
<protein>
    <submittedName>
        <fullName evidence="2">Uncharacterized protein</fullName>
    </submittedName>
</protein>
<dbReference type="OrthoDB" id="2054749at2"/>
<accession>A0A2M8Z0E9</accession>